<dbReference type="InterPro" id="IPR002204">
    <property type="entry name" value="3-OH-isobutyrate_DH-rel_CS"/>
</dbReference>
<reference evidence="2 3" key="1">
    <citation type="submission" date="2019-03" db="EMBL/GenBank/DDBJ databases">
        <authorList>
            <consortium name="Pathogen Informatics"/>
        </authorList>
    </citation>
    <scope>NUCLEOTIDE SEQUENCE [LARGE SCALE GENOMIC DNA]</scope>
    <source>
        <strain evidence="2 3">NCTC10974</strain>
    </source>
</reference>
<dbReference type="GO" id="GO:0016054">
    <property type="term" value="P:organic acid catabolic process"/>
    <property type="evidence" value="ECO:0007669"/>
    <property type="project" value="UniProtKB-ARBA"/>
</dbReference>
<name>A0A485JI02_ECOLX</name>
<dbReference type="AlphaFoldDB" id="A0A485JI02"/>
<evidence type="ECO:0000313" key="3">
    <source>
        <dbReference type="Proteomes" id="UP000358010"/>
    </source>
</evidence>
<dbReference type="GO" id="GO:0050661">
    <property type="term" value="F:NADP binding"/>
    <property type="evidence" value="ECO:0007669"/>
    <property type="project" value="InterPro"/>
</dbReference>
<dbReference type="EC" id="1.1.1.60" evidence="2"/>
<sequence>MKLGFIGLGIMGTPMAINLARAGHQLHCHNHWSGC</sequence>
<dbReference type="PROSITE" id="PS00895">
    <property type="entry name" value="3_HYDROXYISOBUT_DH"/>
    <property type="match status" value="1"/>
</dbReference>
<dbReference type="Pfam" id="PF03446">
    <property type="entry name" value="NAD_binding_2"/>
    <property type="match status" value="1"/>
</dbReference>
<evidence type="ECO:0000313" key="2">
    <source>
        <dbReference type="EMBL" id="VFT70599.1"/>
    </source>
</evidence>
<organism evidence="2 3">
    <name type="scientific">Escherichia coli</name>
    <dbReference type="NCBI Taxonomy" id="562"/>
    <lineage>
        <taxon>Bacteria</taxon>
        <taxon>Pseudomonadati</taxon>
        <taxon>Pseudomonadota</taxon>
        <taxon>Gammaproteobacteria</taxon>
        <taxon>Enterobacterales</taxon>
        <taxon>Enterobacteriaceae</taxon>
        <taxon>Escherichia</taxon>
    </lineage>
</organism>
<dbReference type="InterPro" id="IPR006115">
    <property type="entry name" value="6PGDH_NADP-bd"/>
</dbReference>
<proteinExistence type="predicted"/>
<dbReference type="Proteomes" id="UP000358010">
    <property type="component" value="Unassembled WGS sequence"/>
</dbReference>
<dbReference type="InterPro" id="IPR036291">
    <property type="entry name" value="NAD(P)-bd_dom_sf"/>
</dbReference>
<dbReference type="GO" id="GO:0008679">
    <property type="term" value="F:2-hydroxy-3-oxopropionate reductase activity"/>
    <property type="evidence" value="ECO:0007669"/>
    <property type="project" value="UniProtKB-EC"/>
</dbReference>
<keyword evidence="2" id="KW-0560">Oxidoreductase</keyword>
<protein>
    <submittedName>
        <fullName evidence="2">2-hydroxy-3-oxopropionate reductase</fullName>
        <ecNumber evidence="2">1.1.1.60</ecNumber>
    </submittedName>
</protein>
<accession>A0A485JI02</accession>
<feature type="domain" description="6-phosphogluconate dehydrogenase NADP-binding" evidence="1">
    <location>
        <begin position="2"/>
        <end position="31"/>
    </location>
</feature>
<evidence type="ECO:0000259" key="1">
    <source>
        <dbReference type="Pfam" id="PF03446"/>
    </source>
</evidence>
<dbReference type="EMBL" id="CAADJZ010000001">
    <property type="protein sequence ID" value="VFT70599.1"/>
    <property type="molecule type" value="Genomic_DNA"/>
</dbReference>
<dbReference type="Gene3D" id="3.40.50.720">
    <property type="entry name" value="NAD(P)-binding Rossmann-like Domain"/>
    <property type="match status" value="1"/>
</dbReference>
<dbReference type="SUPFAM" id="SSF51735">
    <property type="entry name" value="NAD(P)-binding Rossmann-fold domains"/>
    <property type="match status" value="1"/>
</dbReference>
<gene>
    <name evidence="2" type="primary">glxR_2</name>
    <name evidence="2" type="ORF">NCTC10974_04187</name>
</gene>